<dbReference type="Proteomes" id="UP000827859">
    <property type="component" value="Segment"/>
</dbReference>
<proteinExistence type="predicted"/>
<dbReference type="GeneID" id="77942915"/>
<accession>A0AAE8XJV9</accession>
<keyword evidence="2" id="KW-1185">Reference proteome</keyword>
<dbReference type="RefSeq" id="YP_010666808.1">
    <property type="nucleotide sequence ID" value="NC_070946.1"/>
</dbReference>
<organism evidence="1 2">
    <name type="scientific">Arthrobacter phage Dynamite</name>
    <dbReference type="NCBI Taxonomy" id="2867479"/>
    <lineage>
        <taxon>Viruses</taxon>
        <taxon>Duplodnaviria</taxon>
        <taxon>Heunggongvirae</taxon>
        <taxon>Uroviricota</taxon>
        <taxon>Caudoviricetes</taxon>
        <taxon>Mudcatvirus</taxon>
        <taxon>Mudcatvirus dynamite</taxon>
    </lineage>
</organism>
<reference evidence="1 2" key="1">
    <citation type="submission" date="2021-08" db="EMBL/GenBank/DDBJ databases">
        <authorList>
            <person name="Adair T.L."/>
            <person name="Crowhurst L.V."/>
            <person name="Estes A.V."/>
            <person name="Howard M.F."/>
            <person name="Khader N.M."/>
            <person name="Khan M.F."/>
            <person name="Mersereau M.D."/>
            <person name="Mullassery N.B."/>
            <person name="Ngo J.M."/>
            <person name="Noonan C.G."/>
            <person name="Phan K.B."/>
            <person name="Reddy J.S."/>
            <person name="Roberts E.D."/>
            <person name="Sagireddy S."/>
            <person name="Trammell A.M."/>
            <person name="Trampedach S.K."/>
            <person name="White A.M."/>
            <person name="Yamada E."/>
            <person name="Avernini S."/>
            <person name="Gilbert M.G."/>
            <person name="Wire N.L."/>
            <person name="Young E.A."/>
            <person name="Merkhofer E.C."/>
            <person name="Garlena R.A."/>
            <person name="Russell D.A."/>
            <person name="Jacobs-Sera D."/>
            <person name="Hatfull G.F."/>
        </authorList>
    </citation>
    <scope>NUCLEOTIDE SEQUENCE [LARGE SCALE GENOMIC DNA]</scope>
</reference>
<evidence type="ECO:0000313" key="1">
    <source>
        <dbReference type="EMBL" id="UAW09190.1"/>
    </source>
</evidence>
<dbReference type="KEGG" id="vg:77942915"/>
<dbReference type="EMBL" id="MZ747520">
    <property type="protein sequence ID" value="UAW09190.1"/>
    <property type="molecule type" value="Genomic_DNA"/>
</dbReference>
<protein>
    <submittedName>
        <fullName evidence="1">Uncharacterized protein</fullName>
    </submittedName>
</protein>
<gene>
    <name evidence="1" type="primary">29</name>
    <name evidence="1" type="ORF">SEA_DYNAMITE_29</name>
</gene>
<evidence type="ECO:0000313" key="2">
    <source>
        <dbReference type="Proteomes" id="UP000827859"/>
    </source>
</evidence>
<name>A0AAE8XJV9_9CAUD</name>
<sequence length="88" mass="10068">MNPPMKGIKMITPNMQELIAKREKAIIEQQDLFIAIKALSTDPETAGRLLVKLTDSTCEYVDAQTDLLELYAFVPEKKETIIKRLFKK</sequence>